<dbReference type="Proteomes" id="UP000018004">
    <property type="component" value="Unassembled WGS sequence"/>
</dbReference>
<reference evidence="1 2" key="1">
    <citation type="submission" date="2013-08" db="EMBL/GenBank/DDBJ databases">
        <title>Flavobacterium limnosediminis JC2902 genome sequencing.</title>
        <authorList>
            <person name="Lee K."/>
            <person name="Yi H."/>
            <person name="Park S."/>
            <person name="Chun J."/>
        </authorList>
    </citation>
    <scope>NUCLEOTIDE SEQUENCE [LARGE SCALE GENOMIC DNA]</scope>
    <source>
        <strain evidence="1 2">JC2902</strain>
    </source>
</reference>
<dbReference type="STRING" id="1341181.FLJC2902T_31920"/>
<dbReference type="OrthoDB" id="1376705at2"/>
<dbReference type="eggNOG" id="ENOG5032VFG">
    <property type="taxonomic scope" value="Bacteria"/>
</dbReference>
<dbReference type="EMBL" id="AVGG01000039">
    <property type="protein sequence ID" value="ESU24660.1"/>
    <property type="molecule type" value="Genomic_DNA"/>
</dbReference>
<evidence type="ECO:0000313" key="1">
    <source>
        <dbReference type="EMBL" id="ESU24660.1"/>
    </source>
</evidence>
<accession>V6SJW6</accession>
<keyword evidence="2" id="KW-1185">Reference proteome</keyword>
<dbReference type="RefSeq" id="WP_023580720.1">
    <property type="nucleotide sequence ID" value="NZ_AVGG01000039.1"/>
</dbReference>
<name>V6SJW6_9FLAO</name>
<sequence length="294" mass="35329">MKIKDVENPVEEFRKLSKRFSLLNDRFLAVAMDYKYYIDSTITDNEIFKLRDNVIYKLQSAKFHFQLLLEYHDRIEYQLDKIYKTNPKTIIQNEIEFAILQQRAIREIYSIFDSMIYHLCSIFDYLFRLINFAHNKEIAESPKWNLFQTNRNLKGYMFCSKEMVEKLKIFDQSFVYPLIKHRSYLIHTENDTGEFTLSIDLKDKKFDAKFLSTELFKNHFPEIVKENKNADMTIKYSALWLIDKTIINATEILFELSEDMQRNKKIEFGLFIRIGENNTIESPSTPYWGNRKIN</sequence>
<protein>
    <recommendedName>
        <fullName evidence="3">Cthe-2314-like HEPN domain-containing protein</fullName>
    </recommendedName>
</protein>
<gene>
    <name evidence="1" type="ORF">FLJC2902T_31920</name>
</gene>
<dbReference type="PATRIC" id="fig|1341181.4.peg.3135"/>
<organism evidence="1 2">
    <name type="scientific">Flavobacterium limnosediminis JC2902</name>
    <dbReference type="NCBI Taxonomy" id="1341181"/>
    <lineage>
        <taxon>Bacteria</taxon>
        <taxon>Pseudomonadati</taxon>
        <taxon>Bacteroidota</taxon>
        <taxon>Flavobacteriia</taxon>
        <taxon>Flavobacteriales</taxon>
        <taxon>Flavobacteriaceae</taxon>
        <taxon>Flavobacterium</taxon>
    </lineage>
</organism>
<evidence type="ECO:0000313" key="2">
    <source>
        <dbReference type="Proteomes" id="UP000018004"/>
    </source>
</evidence>
<comment type="caution">
    <text evidence="1">The sequence shown here is derived from an EMBL/GenBank/DDBJ whole genome shotgun (WGS) entry which is preliminary data.</text>
</comment>
<dbReference type="AlphaFoldDB" id="V6SJW6"/>
<proteinExistence type="predicted"/>
<evidence type="ECO:0008006" key="3">
    <source>
        <dbReference type="Google" id="ProtNLM"/>
    </source>
</evidence>